<name>A0ACC0WGU3_9STRA</name>
<gene>
    <name evidence="1" type="ORF">PsorP6_013148</name>
</gene>
<evidence type="ECO:0000313" key="2">
    <source>
        <dbReference type="Proteomes" id="UP001163321"/>
    </source>
</evidence>
<keyword evidence="2" id="KW-1185">Reference proteome</keyword>
<organism evidence="1 2">
    <name type="scientific">Peronosclerospora sorghi</name>
    <dbReference type="NCBI Taxonomy" id="230839"/>
    <lineage>
        <taxon>Eukaryota</taxon>
        <taxon>Sar</taxon>
        <taxon>Stramenopiles</taxon>
        <taxon>Oomycota</taxon>
        <taxon>Peronosporomycetes</taxon>
        <taxon>Peronosporales</taxon>
        <taxon>Peronosporaceae</taxon>
        <taxon>Peronosclerospora</taxon>
    </lineage>
</organism>
<comment type="caution">
    <text evidence="1">The sequence shown here is derived from an EMBL/GenBank/DDBJ whole genome shotgun (WGS) entry which is preliminary data.</text>
</comment>
<evidence type="ECO:0000313" key="1">
    <source>
        <dbReference type="EMBL" id="KAI9917607.1"/>
    </source>
</evidence>
<dbReference type="EMBL" id="CM047592">
    <property type="protein sequence ID" value="KAI9917607.1"/>
    <property type="molecule type" value="Genomic_DNA"/>
</dbReference>
<dbReference type="Proteomes" id="UP001163321">
    <property type="component" value="Chromosome 13"/>
</dbReference>
<accession>A0ACC0WGU3</accession>
<reference evidence="1 2" key="1">
    <citation type="journal article" date="2022" name="bioRxiv">
        <title>The genome of the oomycete Peronosclerospora sorghi, a cosmopolitan pathogen of maize and sorghum, is inflated with dispersed pseudogenes.</title>
        <authorList>
            <person name="Fletcher K."/>
            <person name="Martin F."/>
            <person name="Isakeit T."/>
            <person name="Cavanaugh K."/>
            <person name="Magill C."/>
            <person name="Michelmore R."/>
        </authorList>
    </citation>
    <scope>NUCLEOTIDE SEQUENCE [LARGE SCALE GENOMIC DNA]</scope>
    <source>
        <strain evidence="1">P6</strain>
    </source>
</reference>
<sequence length="168" mass="19427">MEQSTTFEKSIRPLRRGSASQTFASGWSKRNVEVHVPLDERTMTKLKLFQFAISLNIPPVFASYKIASEFGHSIFKTPPYHCELQPIEKNQIAAAPCLEETELSLRNRLLHLFATIHLHHLKTFCEGKGKNYWEVGCRRALMPRMQRMKMTLRSGRKPGTERGKRQNN</sequence>
<protein>
    <submittedName>
        <fullName evidence="1">Uncharacterized protein</fullName>
    </submittedName>
</protein>
<proteinExistence type="predicted"/>